<evidence type="ECO:0000256" key="3">
    <source>
        <dbReference type="ARBA" id="ARBA00023004"/>
    </source>
</evidence>
<dbReference type="GO" id="GO:0051537">
    <property type="term" value="F:2 iron, 2 sulfur cluster binding"/>
    <property type="evidence" value="ECO:0007669"/>
    <property type="project" value="UniProtKB-KW"/>
</dbReference>
<dbReference type="SMART" id="SM00704">
    <property type="entry name" value="ZnF_CDGSH"/>
    <property type="match status" value="1"/>
</dbReference>
<reference evidence="8 9" key="1">
    <citation type="submission" date="2014-06" db="EMBL/GenBank/DDBJ databases">
        <authorList>
            <person name="Swart Estienne"/>
        </authorList>
    </citation>
    <scope>NUCLEOTIDE SEQUENCE [LARGE SCALE GENOMIC DNA]</scope>
    <source>
        <strain evidence="8 9">130c</strain>
    </source>
</reference>
<evidence type="ECO:0000256" key="4">
    <source>
        <dbReference type="ARBA" id="ARBA00023014"/>
    </source>
</evidence>
<accession>A0A078AG69</accession>
<dbReference type="InParanoid" id="A0A078AG69"/>
<dbReference type="Pfam" id="PF09360">
    <property type="entry name" value="zf-CDGSH"/>
    <property type="match status" value="1"/>
</dbReference>
<dbReference type="OrthoDB" id="15717at2759"/>
<keyword evidence="2" id="KW-0479">Metal-binding</keyword>
<dbReference type="OMA" id="DGAHKNL"/>
<dbReference type="InterPro" id="IPR052950">
    <property type="entry name" value="CISD"/>
</dbReference>
<evidence type="ECO:0000256" key="1">
    <source>
        <dbReference type="ARBA" id="ARBA00022714"/>
    </source>
</evidence>
<feature type="domain" description="Iron-binding zinc finger CDGSH type" evidence="7">
    <location>
        <begin position="27"/>
        <end position="65"/>
    </location>
</feature>
<feature type="region of interest" description="Disordered" evidence="6">
    <location>
        <begin position="1"/>
        <end position="25"/>
    </location>
</feature>
<evidence type="ECO:0000313" key="9">
    <source>
        <dbReference type="Proteomes" id="UP000039865"/>
    </source>
</evidence>
<evidence type="ECO:0000259" key="7">
    <source>
        <dbReference type="SMART" id="SM00704"/>
    </source>
</evidence>
<dbReference type="Gene3D" id="3.40.5.90">
    <property type="entry name" value="CDGSH iron-sulfur domain, mitoNEET-type"/>
    <property type="match status" value="1"/>
</dbReference>
<protein>
    <recommendedName>
        <fullName evidence="7">Iron-binding zinc finger CDGSH type domain-containing protein</fullName>
    </recommendedName>
</protein>
<name>A0A078AG69_STYLE</name>
<evidence type="ECO:0000313" key="8">
    <source>
        <dbReference type="EMBL" id="CDW80482.1"/>
    </source>
</evidence>
<dbReference type="AlphaFoldDB" id="A0A078AG69"/>
<evidence type="ECO:0000256" key="6">
    <source>
        <dbReference type="SAM" id="MobiDB-lite"/>
    </source>
</evidence>
<sequence length="104" mass="11421">MEHSSSQAYITNKSQLQTGAPPKCAKKSSYKVDLKNGQTYYWCTCGLSKTQPFCDGSHVQMPGYKPLKFTHEGPDGIKGLCGCKLNKNESGAFCDGSHKNVPDW</sequence>
<keyword evidence="3" id="KW-0408">Iron</keyword>
<dbReference type="GO" id="GO:0046872">
    <property type="term" value="F:metal ion binding"/>
    <property type="evidence" value="ECO:0007669"/>
    <property type="project" value="UniProtKB-KW"/>
</dbReference>
<dbReference type="PANTHER" id="PTHR46491:SF3">
    <property type="entry name" value="CDGSH IRON-SULFUR DOMAIN-CONTAINING PROTEIN 3, MITOCHONDRIAL"/>
    <property type="match status" value="1"/>
</dbReference>
<evidence type="ECO:0000256" key="5">
    <source>
        <dbReference type="ARBA" id="ARBA00034078"/>
    </source>
</evidence>
<evidence type="ECO:0000256" key="2">
    <source>
        <dbReference type="ARBA" id="ARBA00022723"/>
    </source>
</evidence>
<dbReference type="PANTHER" id="PTHR46491">
    <property type="entry name" value="CDGSH IRON SULFUR DOMAIN PROTEIN HOMOLOG"/>
    <property type="match status" value="1"/>
</dbReference>
<dbReference type="GO" id="GO:0005739">
    <property type="term" value="C:mitochondrion"/>
    <property type="evidence" value="ECO:0007669"/>
    <property type="project" value="TreeGrafter"/>
</dbReference>
<gene>
    <name evidence="8" type="primary">Contig8332.g419</name>
    <name evidence="8" type="ORF">STYLEM_9481</name>
</gene>
<proteinExistence type="predicted"/>
<dbReference type="Proteomes" id="UP000039865">
    <property type="component" value="Unassembled WGS sequence"/>
</dbReference>
<keyword evidence="1" id="KW-0001">2Fe-2S</keyword>
<organism evidence="8 9">
    <name type="scientific">Stylonychia lemnae</name>
    <name type="common">Ciliate</name>
    <dbReference type="NCBI Taxonomy" id="5949"/>
    <lineage>
        <taxon>Eukaryota</taxon>
        <taxon>Sar</taxon>
        <taxon>Alveolata</taxon>
        <taxon>Ciliophora</taxon>
        <taxon>Intramacronucleata</taxon>
        <taxon>Spirotrichea</taxon>
        <taxon>Stichotrichia</taxon>
        <taxon>Sporadotrichida</taxon>
        <taxon>Oxytrichidae</taxon>
        <taxon>Stylonychinae</taxon>
        <taxon>Stylonychia</taxon>
    </lineage>
</organism>
<dbReference type="InterPro" id="IPR018967">
    <property type="entry name" value="FeS-contain_CDGSH-typ"/>
</dbReference>
<keyword evidence="4" id="KW-0411">Iron-sulfur</keyword>
<keyword evidence="9" id="KW-1185">Reference proteome</keyword>
<comment type="cofactor">
    <cofactor evidence="5">
        <name>[2Fe-2S] cluster</name>
        <dbReference type="ChEBI" id="CHEBI:190135"/>
    </cofactor>
</comment>
<dbReference type="InterPro" id="IPR042216">
    <property type="entry name" value="MitoNEET_CISD"/>
</dbReference>
<dbReference type="EMBL" id="CCKQ01009017">
    <property type="protein sequence ID" value="CDW80482.1"/>
    <property type="molecule type" value="Genomic_DNA"/>
</dbReference>
<feature type="compositionally biased region" description="Polar residues" evidence="6">
    <location>
        <begin position="1"/>
        <end position="18"/>
    </location>
</feature>